<name>A0ABR1H208_9HYPO</name>
<organism evidence="1 2">
    <name type="scientific">Neonectria punicea</name>
    <dbReference type="NCBI Taxonomy" id="979145"/>
    <lineage>
        <taxon>Eukaryota</taxon>
        <taxon>Fungi</taxon>
        <taxon>Dikarya</taxon>
        <taxon>Ascomycota</taxon>
        <taxon>Pezizomycotina</taxon>
        <taxon>Sordariomycetes</taxon>
        <taxon>Hypocreomycetidae</taxon>
        <taxon>Hypocreales</taxon>
        <taxon>Nectriaceae</taxon>
        <taxon>Neonectria</taxon>
    </lineage>
</organism>
<keyword evidence="2" id="KW-1185">Reference proteome</keyword>
<accession>A0ABR1H208</accession>
<proteinExistence type="predicted"/>
<dbReference type="EMBL" id="JAZAVJ010000091">
    <property type="protein sequence ID" value="KAK7414978.1"/>
    <property type="molecule type" value="Genomic_DNA"/>
</dbReference>
<evidence type="ECO:0000313" key="1">
    <source>
        <dbReference type="EMBL" id="KAK7414978.1"/>
    </source>
</evidence>
<gene>
    <name evidence="1" type="ORF">QQX98_006211</name>
</gene>
<reference evidence="1 2" key="1">
    <citation type="journal article" date="2025" name="Microbiol. Resour. Announc.">
        <title>Draft genome sequences for Neonectria magnoliae and Neonectria punicea, canker pathogens of Liriodendron tulipifera and Acer saccharum in West Virginia.</title>
        <authorList>
            <person name="Petronek H.M."/>
            <person name="Kasson M.T."/>
            <person name="Metheny A.M."/>
            <person name="Stauder C.M."/>
            <person name="Lovett B."/>
            <person name="Lynch S.C."/>
            <person name="Garnas J.R."/>
            <person name="Kasson L.R."/>
            <person name="Stajich J.E."/>
        </authorList>
    </citation>
    <scope>NUCLEOTIDE SEQUENCE [LARGE SCALE GENOMIC DNA]</scope>
    <source>
        <strain evidence="1 2">NRRL 64653</strain>
    </source>
</reference>
<protein>
    <submittedName>
        <fullName evidence="1">Uncharacterized protein</fullName>
    </submittedName>
</protein>
<sequence length="239" mass="27437">MARLTADVSDEPSWIHDDDFNRPRFFRDLRCNRELVAQLRQVLVLNYGHRPKRWGFAIVRTVYGSGSDEQFQLALALIDRIARVYAEDEAAAFKSNLERKKKNNPIEPADIPIEVDLRPNEEMVRRYENDVLEDAAQLEDASVATTLAQLATVPDDFPPSGNTGYKSPYWVKMVEAKSEPEDAFRTRVFGKNDLVDYWFARNYNRRAAVELIQNQDPENPGAWYFGTPPPVVTLYSPPL</sequence>
<dbReference type="Proteomes" id="UP001498476">
    <property type="component" value="Unassembled WGS sequence"/>
</dbReference>
<evidence type="ECO:0000313" key="2">
    <source>
        <dbReference type="Proteomes" id="UP001498476"/>
    </source>
</evidence>
<comment type="caution">
    <text evidence="1">The sequence shown here is derived from an EMBL/GenBank/DDBJ whole genome shotgun (WGS) entry which is preliminary data.</text>
</comment>